<keyword evidence="2" id="KW-1185">Reference proteome</keyword>
<sequence>MMFGLLKAMLLQLKTYALGKSMLIFRFFIPYFSLDWKCDL</sequence>
<dbReference type="HOGENOM" id="CLU_219443_0_0_10"/>
<gene>
    <name evidence="1" type="ORF">HMPREF9151_01981</name>
</gene>
<name>L1N524_9BACT</name>
<dbReference type="PATRIC" id="fig|1127699.3.peg.1817"/>
<dbReference type="AlphaFoldDB" id="L1N524"/>
<proteinExistence type="predicted"/>
<evidence type="ECO:0000313" key="2">
    <source>
        <dbReference type="Proteomes" id="UP000010433"/>
    </source>
</evidence>
<dbReference type="EMBL" id="AMEP01000113">
    <property type="protein sequence ID" value="EKX98452.1"/>
    <property type="molecule type" value="Genomic_DNA"/>
</dbReference>
<dbReference type="Proteomes" id="UP000010433">
    <property type="component" value="Unassembled WGS sequence"/>
</dbReference>
<reference evidence="1 2" key="1">
    <citation type="submission" date="2012-05" db="EMBL/GenBank/DDBJ databases">
        <authorList>
            <person name="Weinstock G."/>
            <person name="Sodergren E."/>
            <person name="Lobos E.A."/>
            <person name="Fulton L."/>
            <person name="Fulton R."/>
            <person name="Courtney L."/>
            <person name="Fronick C."/>
            <person name="O'Laughlin M."/>
            <person name="Godfrey J."/>
            <person name="Wilson R.M."/>
            <person name="Miner T."/>
            <person name="Farmer C."/>
            <person name="Delehaunty K."/>
            <person name="Cordes M."/>
            <person name="Minx P."/>
            <person name="Tomlinson C."/>
            <person name="Chen J."/>
            <person name="Wollam A."/>
            <person name="Pepin K.H."/>
            <person name="Bhonagiri V."/>
            <person name="Zhang X."/>
            <person name="Suruliraj S."/>
            <person name="Warren W."/>
            <person name="Mitreva M."/>
            <person name="Mardis E.R."/>
            <person name="Wilson R.K."/>
        </authorList>
    </citation>
    <scope>NUCLEOTIDE SEQUENCE [LARGE SCALE GENOMIC DNA]</scope>
    <source>
        <strain evidence="1 2">F0055</strain>
    </source>
</reference>
<comment type="caution">
    <text evidence="1">The sequence shown here is derived from an EMBL/GenBank/DDBJ whole genome shotgun (WGS) entry which is preliminary data.</text>
</comment>
<accession>L1N524</accession>
<organism evidence="1 2">
    <name type="scientific">Hoylesella saccharolytica F0055</name>
    <dbReference type="NCBI Taxonomy" id="1127699"/>
    <lineage>
        <taxon>Bacteria</taxon>
        <taxon>Pseudomonadati</taxon>
        <taxon>Bacteroidota</taxon>
        <taxon>Bacteroidia</taxon>
        <taxon>Bacteroidales</taxon>
        <taxon>Prevotellaceae</taxon>
        <taxon>Hoylesella</taxon>
    </lineage>
</organism>
<evidence type="ECO:0000313" key="1">
    <source>
        <dbReference type="EMBL" id="EKX98452.1"/>
    </source>
</evidence>
<protein>
    <submittedName>
        <fullName evidence="1">Uncharacterized protein</fullName>
    </submittedName>
</protein>